<dbReference type="AlphaFoldDB" id="A0A1F5FU49"/>
<name>A0A1F5FU49_9BACT</name>
<accession>A0A1F5FU49</accession>
<reference evidence="1 2" key="1">
    <citation type="journal article" date="2016" name="Nat. Commun.">
        <title>Thousands of microbial genomes shed light on interconnected biogeochemical processes in an aquifer system.</title>
        <authorList>
            <person name="Anantharaman K."/>
            <person name="Brown C.T."/>
            <person name="Hug L.A."/>
            <person name="Sharon I."/>
            <person name="Castelle C.J."/>
            <person name="Probst A.J."/>
            <person name="Thomas B.C."/>
            <person name="Singh A."/>
            <person name="Wilkins M.J."/>
            <person name="Karaoz U."/>
            <person name="Brodie E.L."/>
            <person name="Williams K.H."/>
            <person name="Hubbard S.S."/>
            <person name="Banfield J.F."/>
        </authorList>
    </citation>
    <scope>NUCLEOTIDE SEQUENCE [LARGE SCALE GENOMIC DNA]</scope>
</reference>
<sequence>MTSLDAIALARKSGKKATAIFNDDSSDLKGTLAKTEALFKNLLNRVDLVTVGAIGEIIGALEKAKAHHELHLEAFDFWKLEHQDLITVLEKSEGFDLSMLGDLVEWNFALDMQKQAEVSLRDVNKYITLLNNVRII</sequence>
<evidence type="ECO:0000313" key="1">
    <source>
        <dbReference type="EMBL" id="OGD83139.1"/>
    </source>
</evidence>
<evidence type="ECO:0000313" key="2">
    <source>
        <dbReference type="Proteomes" id="UP000179237"/>
    </source>
</evidence>
<gene>
    <name evidence="1" type="ORF">A2572_03765</name>
</gene>
<comment type="caution">
    <text evidence="1">The sequence shown here is derived from an EMBL/GenBank/DDBJ whole genome shotgun (WGS) entry which is preliminary data.</text>
</comment>
<proteinExistence type="predicted"/>
<dbReference type="Proteomes" id="UP000179237">
    <property type="component" value="Unassembled WGS sequence"/>
</dbReference>
<dbReference type="EMBL" id="MFAQ01000026">
    <property type="protein sequence ID" value="OGD83139.1"/>
    <property type="molecule type" value="Genomic_DNA"/>
</dbReference>
<organism evidence="1 2">
    <name type="scientific">Candidatus Collierbacteria bacterium RIFOXYD1_FULL_40_9</name>
    <dbReference type="NCBI Taxonomy" id="1817731"/>
    <lineage>
        <taxon>Bacteria</taxon>
        <taxon>Candidatus Collieribacteriota</taxon>
    </lineage>
</organism>
<protein>
    <submittedName>
        <fullName evidence="1">Uncharacterized protein</fullName>
    </submittedName>
</protein>